<dbReference type="EMBL" id="JBHTOH010000018">
    <property type="protein sequence ID" value="MFD1410605.1"/>
    <property type="molecule type" value="Genomic_DNA"/>
</dbReference>
<keyword evidence="3" id="KW-1185">Reference proteome</keyword>
<feature type="compositionally biased region" description="Basic and acidic residues" evidence="1">
    <location>
        <begin position="274"/>
        <end position="287"/>
    </location>
</feature>
<evidence type="ECO:0000256" key="1">
    <source>
        <dbReference type="SAM" id="MobiDB-lite"/>
    </source>
</evidence>
<name>A0ABW4BM70_9LACO</name>
<dbReference type="Pfam" id="PF03837">
    <property type="entry name" value="RecT"/>
    <property type="match status" value="1"/>
</dbReference>
<protein>
    <submittedName>
        <fullName evidence="2">Recombinase RecT</fullName>
    </submittedName>
</protein>
<reference evidence="3" key="1">
    <citation type="journal article" date="2019" name="Int. J. Syst. Evol. Microbiol.">
        <title>The Global Catalogue of Microorganisms (GCM) 10K type strain sequencing project: providing services to taxonomists for standard genome sequencing and annotation.</title>
        <authorList>
            <consortium name="The Broad Institute Genomics Platform"/>
            <consortium name="The Broad Institute Genome Sequencing Center for Infectious Disease"/>
            <person name="Wu L."/>
            <person name="Ma J."/>
        </authorList>
    </citation>
    <scope>NUCLEOTIDE SEQUENCE [LARGE SCALE GENOMIC DNA]</scope>
    <source>
        <strain evidence="3">CCM 8937</strain>
    </source>
</reference>
<organism evidence="2 3">
    <name type="scientific">Lapidilactobacillus gannanensis</name>
    <dbReference type="NCBI Taxonomy" id="2486002"/>
    <lineage>
        <taxon>Bacteria</taxon>
        <taxon>Bacillati</taxon>
        <taxon>Bacillota</taxon>
        <taxon>Bacilli</taxon>
        <taxon>Lactobacillales</taxon>
        <taxon>Lactobacillaceae</taxon>
        <taxon>Lapidilactobacillus</taxon>
    </lineage>
</organism>
<evidence type="ECO:0000313" key="3">
    <source>
        <dbReference type="Proteomes" id="UP001597191"/>
    </source>
</evidence>
<dbReference type="Proteomes" id="UP001597191">
    <property type="component" value="Unassembled WGS sequence"/>
</dbReference>
<feature type="compositionally biased region" description="Basic and acidic residues" evidence="1">
    <location>
        <begin position="234"/>
        <end position="248"/>
    </location>
</feature>
<sequence>MANEIIDYVSSTIDEMKVNNGLVLPKNYSAGNALNAAYLILSDRSKGLSMLDKVAKNQITKVSLVRALQDMVIQGLSPAKNQGYFIQYGKQLAWSRSYFGSVAIVKRQKQIKGEPFANVIYQDDVFETGMDDHFRTTVTKFEHKFENQDKPIVGAFAGIEFEDGHIEYTIMTKKEIDQSWSKSKMRSGGPKAEFPQEMAKRTVLSRAAKMVINTSDDNDMIIESVNRTTEQEFDNSKPKDVTPNKEMLDDLIENDEIPEETTNASDDELNPANLDKEIEKDDGKDPENLFENQTDQQ</sequence>
<dbReference type="RefSeq" id="WP_125651299.1">
    <property type="nucleotide sequence ID" value="NZ_JBHTOH010000018.1"/>
</dbReference>
<proteinExistence type="predicted"/>
<feature type="region of interest" description="Disordered" evidence="1">
    <location>
        <begin position="226"/>
        <end position="297"/>
    </location>
</feature>
<accession>A0ABW4BM70</accession>
<gene>
    <name evidence="2" type="ORF">ACFQ4R_03115</name>
</gene>
<evidence type="ECO:0000313" key="2">
    <source>
        <dbReference type="EMBL" id="MFD1410605.1"/>
    </source>
</evidence>
<feature type="compositionally biased region" description="Acidic residues" evidence="1">
    <location>
        <begin position="249"/>
        <end position="269"/>
    </location>
</feature>
<comment type="caution">
    <text evidence="2">The sequence shown here is derived from an EMBL/GenBank/DDBJ whole genome shotgun (WGS) entry which is preliminary data.</text>
</comment>
<dbReference type="InterPro" id="IPR018330">
    <property type="entry name" value="RecT_fam"/>
</dbReference>